<dbReference type="SMART" id="SM00318">
    <property type="entry name" value="SNc"/>
    <property type="match status" value="1"/>
</dbReference>
<dbReference type="InterPro" id="IPR016071">
    <property type="entry name" value="Staphylococal_nuclease_OB-fold"/>
</dbReference>
<dbReference type="PANTHER" id="PTHR12302">
    <property type="entry name" value="EBNA2 BINDING PROTEIN P100"/>
    <property type="match status" value="1"/>
</dbReference>
<dbReference type="Pfam" id="PF00565">
    <property type="entry name" value="SNase"/>
    <property type="match status" value="1"/>
</dbReference>
<keyword evidence="8" id="KW-1185">Reference proteome</keyword>
<dbReference type="EMBL" id="JBHLSS010000151">
    <property type="protein sequence ID" value="MFC0712097.1"/>
    <property type="molecule type" value="Genomic_DNA"/>
</dbReference>
<dbReference type="Gene3D" id="2.40.50.90">
    <property type="match status" value="1"/>
</dbReference>
<dbReference type="PANTHER" id="PTHR12302:SF3">
    <property type="entry name" value="SERINE_THREONINE-PROTEIN KINASE 31"/>
    <property type="match status" value="1"/>
</dbReference>
<feature type="transmembrane region" description="Helical" evidence="5">
    <location>
        <begin position="35"/>
        <end position="54"/>
    </location>
</feature>
<accession>A0ABV6SRC6</accession>
<dbReference type="RefSeq" id="WP_376949425.1">
    <property type="nucleotide sequence ID" value="NZ_CP171449.1"/>
</dbReference>
<evidence type="ECO:0000256" key="4">
    <source>
        <dbReference type="SAM" id="MobiDB-lite"/>
    </source>
</evidence>
<evidence type="ECO:0000313" key="7">
    <source>
        <dbReference type="EMBL" id="MFC0712097.1"/>
    </source>
</evidence>
<comment type="caution">
    <text evidence="7">The sequence shown here is derived from an EMBL/GenBank/DDBJ whole genome shotgun (WGS) entry which is preliminary data.</text>
</comment>
<evidence type="ECO:0000259" key="6">
    <source>
        <dbReference type="PROSITE" id="PS50830"/>
    </source>
</evidence>
<gene>
    <name evidence="7" type="ORF">ACFFGX_22000</name>
</gene>
<keyword evidence="3" id="KW-0378">Hydrolase</keyword>
<sequence>MGKMQEINHAEHANRTYPARTGSRPTRQLVHLIKIPIKIGLIAVLLFAGTVSAAEITCKVIRVQDGDSLTCLSKSKQRIEVQLANIDAPELLQSYGELAQLQLFYLVYNRNIRLDVLRQTRYGIKLANIYLGERHINAEMIQQGAAWVSNEASDSPQLLSLETEARSLQRGVWGLPLPEIIPPWRWRAMRSGE</sequence>
<evidence type="ECO:0000256" key="5">
    <source>
        <dbReference type="SAM" id="Phobius"/>
    </source>
</evidence>
<keyword evidence="5" id="KW-1133">Transmembrane helix</keyword>
<feature type="region of interest" description="Disordered" evidence="4">
    <location>
        <begin position="1"/>
        <end position="22"/>
    </location>
</feature>
<dbReference type="InterPro" id="IPR035437">
    <property type="entry name" value="SNase_OB-fold_sf"/>
</dbReference>
<dbReference type="PROSITE" id="PS50830">
    <property type="entry name" value="TNASE_3"/>
    <property type="match status" value="1"/>
</dbReference>
<feature type="domain" description="TNase-like" evidence="6">
    <location>
        <begin position="54"/>
        <end position="175"/>
    </location>
</feature>
<protein>
    <submittedName>
        <fullName evidence="7">Thermonuclease family protein</fullName>
    </submittedName>
</protein>
<keyword evidence="1" id="KW-0540">Nuclease</keyword>
<keyword evidence="5" id="KW-0812">Transmembrane</keyword>
<dbReference type="SUPFAM" id="SSF50199">
    <property type="entry name" value="Staphylococcal nuclease"/>
    <property type="match status" value="1"/>
</dbReference>
<feature type="compositionally biased region" description="Basic and acidic residues" evidence="4">
    <location>
        <begin position="1"/>
        <end position="14"/>
    </location>
</feature>
<keyword evidence="2" id="KW-0255">Endonuclease</keyword>
<evidence type="ECO:0000313" key="8">
    <source>
        <dbReference type="Proteomes" id="UP001589891"/>
    </source>
</evidence>
<evidence type="ECO:0000256" key="1">
    <source>
        <dbReference type="ARBA" id="ARBA00022722"/>
    </source>
</evidence>
<organism evidence="7 8">
    <name type="scientific">Azorhizophilus paspali</name>
    <name type="common">Azotobacter paspali</name>
    <dbReference type="NCBI Taxonomy" id="69963"/>
    <lineage>
        <taxon>Bacteria</taxon>
        <taxon>Pseudomonadati</taxon>
        <taxon>Pseudomonadota</taxon>
        <taxon>Gammaproteobacteria</taxon>
        <taxon>Pseudomonadales</taxon>
        <taxon>Pseudomonadaceae</taxon>
        <taxon>Azorhizophilus</taxon>
    </lineage>
</organism>
<evidence type="ECO:0000256" key="2">
    <source>
        <dbReference type="ARBA" id="ARBA00022759"/>
    </source>
</evidence>
<reference evidence="7 8" key="1">
    <citation type="submission" date="2024-09" db="EMBL/GenBank/DDBJ databases">
        <authorList>
            <person name="Sun Q."/>
            <person name="Mori K."/>
        </authorList>
    </citation>
    <scope>NUCLEOTIDE SEQUENCE [LARGE SCALE GENOMIC DNA]</scope>
    <source>
        <strain evidence="7 8">NCAIM B.01794</strain>
    </source>
</reference>
<evidence type="ECO:0000256" key="3">
    <source>
        <dbReference type="ARBA" id="ARBA00022801"/>
    </source>
</evidence>
<dbReference type="Proteomes" id="UP001589891">
    <property type="component" value="Unassembled WGS sequence"/>
</dbReference>
<keyword evidence="5" id="KW-0472">Membrane</keyword>
<proteinExistence type="predicted"/>
<name>A0ABV6SRC6_AZOPA</name>